<evidence type="ECO:0000256" key="8">
    <source>
        <dbReference type="ARBA" id="ARBA00023049"/>
    </source>
</evidence>
<dbReference type="RefSeq" id="WP_084338031.1">
    <property type="nucleotide sequence ID" value="NZ_CBKZNZ010000044.1"/>
</dbReference>
<dbReference type="SUPFAM" id="SSF55486">
    <property type="entry name" value="Metalloproteases ('zincins'), catalytic domain"/>
    <property type="match status" value="1"/>
</dbReference>
<dbReference type="EC" id="3.4.24.-" evidence="11"/>
<protein>
    <recommendedName>
        <fullName evidence="11">Neutral metalloproteinase</fullName>
        <ecNumber evidence="11">3.4.24.-</ecNumber>
    </recommendedName>
</protein>
<evidence type="ECO:0000256" key="7">
    <source>
        <dbReference type="ARBA" id="ARBA00022833"/>
    </source>
</evidence>
<feature type="domain" description="Peptidase M4" evidence="12">
    <location>
        <begin position="214"/>
        <end position="351"/>
    </location>
</feature>
<evidence type="ECO:0000256" key="9">
    <source>
        <dbReference type="ARBA" id="ARBA00023145"/>
    </source>
</evidence>
<reference evidence="16 17" key="1">
    <citation type="submission" date="2016-10" db="EMBL/GenBank/DDBJ databases">
        <authorList>
            <person name="de Groot N.N."/>
        </authorList>
    </citation>
    <scope>NUCLEOTIDE SEQUENCE [LARGE SCALE GENOMIC DNA]</scope>
    <source>
        <strain evidence="16 17">JCM 21544</strain>
    </source>
</reference>
<keyword evidence="3 11" id="KW-0645">Protease</keyword>
<feature type="active site" description="Proton donor" evidence="10">
    <location>
        <position position="426"/>
    </location>
</feature>
<evidence type="ECO:0000259" key="15">
    <source>
        <dbReference type="Pfam" id="PF07504"/>
    </source>
</evidence>
<dbReference type="InterPro" id="IPR011096">
    <property type="entry name" value="FTP_domain"/>
</dbReference>
<keyword evidence="11" id="KW-0964">Secreted</keyword>
<organism evidence="16 17">
    <name type="scientific">Pseudomonas indica</name>
    <dbReference type="NCBI Taxonomy" id="137658"/>
    <lineage>
        <taxon>Bacteria</taxon>
        <taxon>Pseudomonadati</taxon>
        <taxon>Pseudomonadota</taxon>
        <taxon>Gammaproteobacteria</taxon>
        <taxon>Pseudomonadales</taxon>
        <taxon>Pseudomonadaceae</taxon>
        <taxon>Pseudomonas</taxon>
    </lineage>
</organism>
<dbReference type="InterPro" id="IPR050728">
    <property type="entry name" value="Zinc_Metalloprotease_M4"/>
</dbReference>
<dbReference type="InterPro" id="IPR025711">
    <property type="entry name" value="PepSY"/>
</dbReference>
<evidence type="ECO:0000259" key="14">
    <source>
        <dbReference type="Pfam" id="PF03413"/>
    </source>
</evidence>
<dbReference type="Gene3D" id="3.10.170.10">
    <property type="match status" value="1"/>
</dbReference>
<evidence type="ECO:0000256" key="3">
    <source>
        <dbReference type="ARBA" id="ARBA00022670"/>
    </source>
</evidence>
<dbReference type="GO" id="GO:0005576">
    <property type="term" value="C:extracellular region"/>
    <property type="evidence" value="ECO:0007669"/>
    <property type="project" value="UniProtKB-SubCell"/>
</dbReference>
<dbReference type="Gene3D" id="3.10.450.40">
    <property type="match status" value="1"/>
</dbReference>
<dbReference type="Pfam" id="PF02868">
    <property type="entry name" value="Peptidase_M4_C"/>
    <property type="match status" value="1"/>
</dbReference>
<dbReference type="Gene3D" id="3.10.450.490">
    <property type="match status" value="1"/>
</dbReference>
<gene>
    <name evidence="16" type="ORF">SAMN05216186_11447</name>
</gene>
<evidence type="ECO:0000256" key="1">
    <source>
        <dbReference type="ARBA" id="ARBA00001947"/>
    </source>
</evidence>
<dbReference type="Gene3D" id="1.10.390.10">
    <property type="entry name" value="Neutral Protease Domain 2"/>
    <property type="match status" value="1"/>
</dbReference>
<keyword evidence="17" id="KW-1185">Reference proteome</keyword>
<evidence type="ECO:0000259" key="12">
    <source>
        <dbReference type="Pfam" id="PF01447"/>
    </source>
</evidence>
<evidence type="ECO:0000256" key="11">
    <source>
        <dbReference type="RuleBase" id="RU366073"/>
    </source>
</evidence>
<keyword evidence="9" id="KW-0865">Zymogen</keyword>
<feature type="domain" description="Peptidase M4 C-terminal" evidence="13">
    <location>
        <begin position="354"/>
        <end position="498"/>
    </location>
</feature>
<feature type="signal peptide" evidence="11">
    <location>
        <begin position="1"/>
        <end position="23"/>
    </location>
</feature>
<evidence type="ECO:0000313" key="16">
    <source>
        <dbReference type="EMBL" id="SDL05662.1"/>
    </source>
</evidence>
<comment type="subcellular location">
    <subcellularLocation>
        <location evidence="11">Secreted</location>
    </subcellularLocation>
</comment>
<keyword evidence="4" id="KW-0479">Metal-binding</keyword>
<sequence length="504" mass="55725">MKHALRIPALFLSALSLPAVSFAADLVDVSKVEARRTVAGEAGLHADLGASPDELKVLRQSAVGKGRVVTRYQQFYNGVRIRGEAITEVSGAQDGERTKRSIDTPAPVRRGHFVTNIAPDLVADTRPTLSAEQALNQAKLLKAQGRRTENERTELVIDLDAQNKARLVYVVSYFLPDVPSRPHFLIDANDGSVLQQWEGLAHRTEASGPGGNEKTGRYLYGSDYGPLVVTNDCHMNSGDVLTVDLNHSTSNAKRTPFQFACSYNDYKQINGAFSPLNDAHYFGNVVFRLYNDWFGLRPLSQKLYMKVHYSRGYDNAFWDGESMTFGDGARTFYPLVALDVVAHEVSHGFTEQNSNLQYYGQSGGMNEAFSDMAGETAEYYMKGHNDWKVGFDITKGTGALRYMDDPTKDGRSIGHAADYRSGMNVHYSSGVYNKAFYLLANTAGWDTRKAFEVFLDANRFYWTETSSFDRGACGVIQSSQNRGYGTSAVVQAFRQVGVNCPSAL</sequence>
<comment type="similarity">
    <text evidence="2 11">Belongs to the peptidase M4 family.</text>
</comment>
<evidence type="ECO:0000256" key="4">
    <source>
        <dbReference type="ARBA" id="ARBA00022723"/>
    </source>
</evidence>
<dbReference type="PRINTS" id="PR00730">
    <property type="entry name" value="THERMOLYSIN"/>
</dbReference>
<dbReference type="InterPro" id="IPR023612">
    <property type="entry name" value="Peptidase_M4"/>
</dbReference>
<feature type="chain" id="PRO_5023125659" description="Neutral metalloproteinase" evidence="11">
    <location>
        <begin position="24"/>
        <end position="504"/>
    </location>
</feature>
<evidence type="ECO:0000256" key="6">
    <source>
        <dbReference type="ARBA" id="ARBA00022801"/>
    </source>
</evidence>
<dbReference type="Pfam" id="PF01447">
    <property type="entry name" value="Peptidase_M4"/>
    <property type="match status" value="1"/>
</dbReference>
<evidence type="ECO:0000313" key="17">
    <source>
        <dbReference type="Proteomes" id="UP000198706"/>
    </source>
</evidence>
<evidence type="ECO:0000256" key="2">
    <source>
        <dbReference type="ARBA" id="ARBA00009388"/>
    </source>
</evidence>
<dbReference type="Pfam" id="PF07504">
    <property type="entry name" value="FTP"/>
    <property type="match status" value="1"/>
</dbReference>
<accession>A0A1G9GYK7</accession>
<evidence type="ECO:0000259" key="13">
    <source>
        <dbReference type="Pfam" id="PF02868"/>
    </source>
</evidence>
<dbReference type="PANTHER" id="PTHR33794:SF1">
    <property type="entry name" value="BACILLOLYSIN"/>
    <property type="match status" value="1"/>
</dbReference>
<feature type="domain" description="PepSY" evidence="14">
    <location>
        <begin position="129"/>
        <end position="196"/>
    </location>
</feature>
<dbReference type="AlphaFoldDB" id="A0A1G9GYK7"/>
<keyword evidence="8 11" id="KW-0482">Metalloprotease</keyword>
<keyword evidence="5 11" id="KW-0732">Signal</keyword>
<dbReference type="GO" id="GO:0004222">
    <property type="term" value="F:metalloendopeptidase activity"/>
    <property type="evidence" value="ECO:0007669"/>
    <property type="project" value="UniProtKB-UniRule"/>
</dbReference>
<name>A0A1G9GYK7_9PSED</name>
<dbReference type="InterPro" id="IPR013856">
    <property type="entry name" value="Peptidase_M4_domain"/>
</dbReference>
<evidence type="ECO:0000256" key="10">
    <source>
        <dbReference type="PIRSR" id="PIRSR623612-1"/>
    </source>
</evidence>
<keyword evidence="7 11" id="KW-0862">Zinc</keyword>
<dbReference type="EMBL" id="FNFD01000014">
    <property type="protein sequence ID" value="SDL05662.1"/>
    <property type="molecule type" value="Genomic_DNA"/>
</dbReference>
<comment type="cofactor">
    <cofactor evidence="1 11">
        <name>Zn(2+)</name>
        <dbReference type="ChEBI" id="CHEBI:29105"/>
    </cofactor>
</comment>
<dbReference type="GO" id="GO:0046872">
    <property type="term" value="F:metal ion binding"/>
    <property type="evidence" value="ECO:0007669"/>
    <property type="project" value="UniProtKB-UniRule"/>
</dbReference>
<dbReference type="GO" id="GO:0006508">
    <property type="term" value="P:proteolysis"/>
    <property type="evidence" value="ECO:0007669"/>
    <property type="project" value="UniProtKB-KW"/>
</dbReference>
<evidence type="ECO:0000256" key="5">
    <source>
        <dbReference type="ARBA" id="ARBA00022729"/>
    </source>
</evidence>
<dbReference type="STRING" id="137658.SAMN05216186_11447"/>
<proteinExistence type="inferred from homology"/>
<dbReference type="InterPro" id="IPR027268">
    <property type="entry name" value="Peptidase_M4/M1_CTD_sf"/>
</dbReference>
<dbReference type="Pfam" id="PF03413">
    <property type="entry name" value="PepSY"/>
    <property type="match status" value="1"/>
</dbReference>
<dbReference type="CDD" id="cd09597">
    <property type="entry name" value="M4_TLP"/>
    <property type="match status" value="1"/>
</dbReference>
<dbReference type="PANTHER" id="PTHR33794">
    <property type="entry name" value="BACILLOLYSIN"/>
    <property type="match status" value="1"/>
</dbReference>
<keyword evidence="6 11" id="KW-0378">Hydrolase</keyword>
<comment type="function">
    <text evidence="11">Extracellular zinc metalloprotease.</text>
</comment>
<dbReference type="Proteomes" id="UP000198706">
    <property type="component" value="Unassembled WGS sequence"/>
</dbReference>
<feature type="domain" description="FTP" evidence="15">
    <location>
        <begin position="53"/>
        <end position="87"/>
    </location>
</feature>
<feature type="active site" evidence="10">
    <location>
        <position position="344"/>
    </location>
</feature>
<dbReference type="InterPro" id="IPR001570">
    <property type="entry name" value="Peptidase_M4_C_domain"/>
</dbReference>